<keyword evidence="3" id="KW-0050">Antiport</keyword>
<feature type="transmembrane region" description="Helical" evidence="10">
    <location>
        <begin position="38"/>
        <end position="63"/>
    </location>
</feature>
<sequence>MAETPPTKAEQPQSLWASLKESLHGSDQDFTEGPLGRAIFLLSVPMVLETVMESIFAVVDVFLVGRLGPDAVATVGLTESMLVLIYAVALGLSIGATAMVARRIGEKDPEQAARTAVQAIGLGVLLGVPLSLAGAFFARPLLALMGGSSWVLEHGVHYTQITLASMSSVVLLFLINAIFRGAGDAAIAMRVLWLANILNIILAPCFIFGWGPFPELGVTGAAVGTSLGRTLGVVYQLYRLSRGSGHLRVRREHLRLEPGTMLAMLRLSGLGMFQAFVSTTSWLVLARIVSSFGSTAIAGYTIAMRIILFALLPSWGLGNAAATLVGQSLGAKKPERGAQAVWTAARYNMIFLGSQGVLFIIFARPIIGLFTQDEASAAYGVQCLRIVSAGFLFYAFGMVLEQAFNGAGDTTTPTLINISCFWVVELPLAWVLAHTAGMGPTGAFLSVTISYGLLAMVSIVLFRRGRWKLRTV</sequence>
<reference evidence="11 12" key="1">
    <citation type="submission" date="2023-12" db="EMBL/GenBank/DDBJ databases">
        <title>the genome sequence of Hyalangium sp. s54d21.</title>
        <authorList>
            <person name="Zhang X."/>
        </authorList>
    </citation>
    <scope>NUCLEOTIDE SEQUENCE [LARGE SCALE GENOMIC DNA]</scope>
    <source>
        <strain evidence="12">s54d21</strain>
    </source>
</reference>
<feature type="transmembrane region" description="Helical" evidence="10">
    <location>
        <begin position="443"/>
        <end position="462"/>
    </location>
</feature>
<feature type="transmembrane region" description="Helical" evidence="10">
    <location>
        <begin position="347"/>
        <end position="367"/>
    </location>
</feature>
<accession>A0ABU5HDH8</accession>
<dbReference type="CDD" id="cd13139">
    <property type="entry name" value="MATE_like_14"/>
    <property type="match status" value="1"/>
</dbReference>
<keyword evidence="5 10" id="KW-0812">Transmembrane</keyword>
<dbReference type="Pfam" id="PF01554">
    <property type="entry name" value="MatE"/>
    <property type="match status" value="2"/>
</dbReference>
<dbReference type="InterPro" id="IPR050222">
    <property type="entry name" value="MATE_MdtK"/>
</dbReference>
<evidence type="ECO:0000256" key="9">
    <source>
        <dbReference type="ARBA" id="ARBA00031636"/>
    </source>
</evidence>
<evidence type="ECO:0000256" key="10">
    <source>
        <dbReference type="SAM" id="Phobius"/>
    </source>
</evidence>
<evidence type="ECO:0000256" key="2">
    <source>
        <dbReference type="ARBA" id="ARBA00022448"/>
    </source>
</evidence>
<evidence type="ECO:0000313" key="12">
    <source>
        <dbReference type="Proteomes" id="UP001291309"/>
    </source>
</evidence>
<evidence type="ECO:0000256" key="3">
    <source>
        <dbReference type="ARBA" id="ARBA00022449"/>
    </source>
</evidence>
<organism evidence="11 12">
    <name type="scientific">Hyalangium rubrum</name>
    <dbReference type="NCBI Taxonomy" id="3103134"/>
    <lineage>
        <taxon>Bacteria</taxon>
        <taxon>Pseudomonadati</taxon>
        <taxon>Myxococcota</taxon>
        <taxon>Myxococcia</taxon>
        <taxon>Myxococcales</taxon>
        <taxon>Cystobacterineae</taxon>
        <taxon>Archangiaceae</taxon>
        <taxon>Hyalangium</taxon>
    </lineage>
</organism>
<dbReference type="Proteomes" id="UP001291309">
    <property type="component" value="Unassembled WGS sequence"/>
</dbReference>
<feature type="transmembrane region" description="Helical" evidence="10">
    <location>
        <begin position="116"/>
        <end position="138"/>
    </location>
</feature>
<dbReference type="InterPro" id="IPR048279">
    <property type="entry name" value="MdtK-like"/>
</dbReference>
<dbReference type="EMBL" id="JAXIVS010000010">
    <property type="protein sequence ID" value="MDY7230155.1"/>
    <property type="molecule type" value="Genomic_DNA"/>
</dbReference>
<evidence type="ECO:0000256" key="5">
    <source>
        <dbReference type="ARBA" id="ARBA00022692"/>
    </source>
</evidence>
<protein>
    <recommendedName>
        <fullName evidence="9">Multidrug-efflux transporter</fullName>
    </recommendedName>
</protein>
<evidence type="ECO:0000256" key="8">
    <source>
        <dbReference type="ARBA" id="ARBA00023136"/>
    </source>
</evidence>
<gene>
    <name evidence="11" type="ORF">SYV04_27415</name>
</gene>
<evidence type="ECO:0000256" key="1">
    <source>
        <dbReference type="ARBA" id="ARBA00004651"/>
    </source>
</evidence>
<dbReference type="RefSeq" id="WP_321548877.1">
    <property type="nucleotide sequence ID" value="NZ_JAXIVS010000010.1"/>
</dbReference>
<keyword evidence="12" id="KW-1185">Reference proteome</keyword>
<keyword evidence="2" id="KW-0813">Transport</keyword>
<evidence type="ECO:0000313" key="11">
    <source>
        <dbReference type="EMBL" id="MDY7230155.1"/>
    </source>
</evidence>
<evidence type="ECO:0000256" key="7">
    <source>
        <dbReference type="ARBA" id="ARBA00023065"/>
    </source>
</evidence>
<feature type="transmembrane region" description="Helical" evidence="10">
    <location>
        <begin position="259"/>
        <end position="277"/>
    </location>
</feature>
<evidence type="ECO:0000256" key="4">
    <source>
        <dbReference type="ARBA" id="ARBA00022475"/>
    </source>
</evidence>
<proteinExistence type="predicted"/>
<feature type="transmembrane region" description="Helical" evidence="10">
    <location>
        <begin position="83"/>
        <end position="104"/>
    </location>
</feature>
<keyword evidence="6 10" id="KW-1133">Transmembrane helix</keyword>
<dbReference type="PANTHER" id="PTHR43298">
    <property type="entry name" value="MULTIDRUG RESISTANCE PROTEIN NORM-RELATED"/>
    <property type="match status" value="1"/>
</dbReference>
<evidence type="ECO:0000256" key="6">
    <source>
        <dbReference type="ARBA" id="ARBA00022989"/>
    </source>
</evidence>
<feature type="transmembrane region" description="Helical" evidence="10">
    <location>
        <begin position="297"/>
        <end position="326"/>
    </location>
</feature>
<keyword evidence="7" id="KW-0406">Ion transport</keyword>
<feature type="transmembrane region" description="Helical" evidence="10">
    <location>
        <begin position="191"/>
        <end position="210"/>
    </location>
</feature>
<keyword evidence="8 10" id="KW-0472">Membrane</keyword>
<feature type="transmembrane region" description="Helical" evidence="10">
    <location>
        <begin position="158"/>
        <end position="179"/>
    </location>
</feature>
<dbReference type="InterPro" id="IPR002528">
    <property type="entry name" value="MATE_fam"/>
</dbReference>
<feature type="transmembrane region" description="Helical" evidence="10">
    <location>
        <begin position="379"/>
        <end position="400"/>
    </location>
</feature>
<comment type="caution">
    <text evidence="11">The sequence shown here is derived from an EMBL/GenBank/DDBJ whole genome shotgun (WGS) entry which is preliminary data.</text>
</comment>
<dbReference type="PANTHER" id="PTHR43298:SF2">
    <property type="entry name" value="FMN_FAD EXPORTER YEEO-RELATED"/>
    <property type="match status" value="1"/>
</dbReference>
<dbReference type="NCBIfam" id="TIGR00797">
    <property type="entry name" value="matE"/>
    <property type="match status" value="1"/>
</dbReference>
<name>A0ABU5HDH8_9BACT</name>
<keyword evidence="4" id="KW-1003">Cell membrane</keyword>
<comment type="subcellular location">
    <subcellularLocation>
        <location evidence="1">Cell membrane</location>
        <topology evidence="1">Multi-pass membrane protein</topology>
    </subcellularLocation>
</comment>
<dbReference type="PIRSF" id="PIRSF006603">
    <property type="entry name" value="DinF"/>
    <property type="match status" value="1"/>
</dbReference>